<dbReference type="PANTHER" id="PTHR33375:SF1">
    <property type="entry name" value="CHROMOSOME-PARTITIONING PROTEIN PARB-RELATED"/>
    <property type="match status" value="1"/>
</dbReference>
<sequence length="273" mass="31318">MDRLGKGLDALISKGIKEAITSRPILIPVDQISPNPYQPRRDFSPEGIQQLADSIRKRGLLQPVVVRRKGDRYELVVGERRWRAAKLAGLDEIPAILKDFSDQELLILSLIENLQREDLNPIDEAEGYQRLITQFGLSEKEVAELVGKKRPTISNKLRLLKLPDTVKRYLRSGAITEGHARALLSLGPGFDLVKLCQRIKNEGLSVRSIERLRKRKTGKREPYSDLAERLSKHLGLKVMIRWRGRRGRIIIELYGEEDLDRIIDLFTRYGKNR</sequence>
<dbReference type="InterPro" id="IPR050336">
    <property type="entry name" value="Chromosome_partition/occlusion"/>
</dbReference>
<dbReference type="Pfam" id="PF17762">
    <property type="entry name" value="HTH_ParB"/>
    <property type="match status" value="1"/>
</dbReference>
<dbReference type="GO" id="GO:0003677">
    <property type="term" value="F:DNA binding"/>
    <property type="evidence" value="ECO:0007669"/>
    <property type="project" value="UniProtKB-KW"/>
</dbReference>
<dbReference type="Gene3D" id="1.10.10.2830">
    <property type="match status" value="1"/>
</dbReference>
<dbReference type="GO" id="GO:0045881">
    <property type="term" value="P:positive regulation of sporulation resulting in formation of a cellular spore"/>
    <property type="evidence" value="ECO:0007669"/>
    <property type="project" value="TreeGrafter"/>
</dbReference>
<dbReference type="NCBIfam" id="TIGR00180">
    <property type="entry name" value="parB_part"/>
    <property type="match status" value="1"/>
</dbReference>
<dbReference type="AlphaFoldDB" id="A0A660SFZ4"/>
<evidence type="ECO:0000256" key="2">
    <source>
        <dbReference type="ARBA" id="ARBA00022829"/>
    </source>
</evidence>
<organism evidence="5 6">
    <name type="scientific">candidate division WOR-3 bacterium</name>
    <dbReference type="NCBI Taxonomy" id="2052148"/>
    <lineage>
        <taxon>Bacteria</taxon>
        <taxon>Bacteria division WOR-3</taxon>
    </lineage>
</organism>
<feature type="domain" description="ParB-like N-terminal" evidence="4">
    <location>
        <begin position="25"/>
        <end position="114"/>
    </location>
</feature>
<comment type="caution">
    <text evidence="5">The sequence shown here is derived from an EMBL/GenBank/DDBJ whole genome shotgun (WGS) entry which is preliminary data.</text>
</comment>
<comment type="similarity">
    <text evidence="1">Belongs to the ParB family.</text>
</comment>
<name>A0A660SFZ4_UNCW3</name>
<dbReference type="InterPro" id="IPR004437">
    <property type="entry name" value="ParB/RepB/Spo0J"/>
</dbReference>
<evidence type="ECO:0000256" key="3">
    <source>
        <dbReference type="ARBA" id="ARBA00023125"/>
    </source>
</evidence>
<dbReference type="SUPFAM" id="SSF110849">
    <property type="entry name" value="ParB/Sulfiredoxin"/>
    <property type="match status" value="1"/>
</dbReference>
<evidence type="ECO:0000313" key="5">
    <source>
        <dbReference type="EMBL" id="RKX69739.1"/>
    </source>
</evidence>
<reference evidence="5 6" key="1">
    <citation type="submission" date="2018-06" db="EMBL/GenBank/DDBJ databases">
        <title>Extensive metabolic versatility and redundancy in microbially diverse, dynamic hydrothermal sediments.</title>
        <authorList>
            <person name="Dombrowski N."/>
            <person name="Teske A."/>
            <person name="Baker B.J."/>
        </authorList>
    </citation>
    <scope>NUCLEOTIDE SEQUENCE [LARGE SCALE GENOMIC DNA]</scope>
    <source>
        <strain evidence="5">B36_G15</strain>
    </source>
</reference>
<keyword evidence="3" id="KW-0238">DNA-binding</keyword>
<evidence type="ECO:0000313" key="6">
    <source>
        <dbReference type="Proteomes" id="UP000268469"/>
    </source>
</evidence>
<dbReference type="Gene3D" id="3.90.1530.30">
    <property type="match status" value="1"/>
</dbReference>
<gene>
    <name evidence="5" type="ORF">DRP53_07250</name>
</gene>
<keyword evidence="2" id="KW-0159">Chromosome partition</keyword>
<dbReference type="PANTHER" id="PTHR33375">
    <property type="entry name" value="CHROMOSOME-PARTITIONING PROTEIN PARB-RELATED"/>
    <property type="match status" value="1"/>
</dbReference>
<dbReference type="InterPro" id="IPR041468">
    <property type="entry name" value="HTH_ParB/Spo0J"/>
</dbReference>
<dbReference type="InterPro" id="IPR003115">
    <property type="entry name" value="ParB_N"/>
</dbReference>
<dbReference type="Proteomes" id="UP000268469">
    <property type="component" value="Unassembled WGS sequence"/>
</dbReference>
<protein>
    <submittedName>
        <fullName evidence="5">Chromosome partitioning protein ParB</fullName>
    </submittedName>
</protein>
<dbReference type="InterPro" id="IPR036086">
    <property type="entry name" value="ParB/Sulfiredoxin_sf"/>
</dbReference>
<dbReference type="Pfam" id="PF02195">
    <property type="entry name" value="ParB_N"/>
    <property type="match status" value="1"/>
</dbReference>
<dbReference type="SMART" id="SM00470">
    <property type="entry name" value="ParB"/>
    <property type="match status" value="1"/>
</dbReference>
<dbReference type="FunFam" id="3.90.1530.30:FF:000001">
    <property type="entry name" value="Chromosome partitioning protein ParB"/>
    <property type="match status" value="1"/>
</dbReference>
<dbReference type="CDD" id="cd16393">
    <property type="entry name" value="SPO0J_N"/>
    <property type="match status" value="1"/>
</dbReference>
<proteinExistence type="inferred from homology"/>
<accession>A0A660SFZ4</accession>
<dbReference type="SUPFAM" id="SSF109709">
    <property type="entry name" value="KorB DNA-binding domain-like"/>
    <property type="match status" value="1"/>
</dbReference>
<dbReference type="GO" id="GO:0005694">
    <property type="term" value="C:chromosome"/>
    <property type="evidence" value="ECO:0007669"/>
    <property type="project" value="TreeGrafter"/>
</dbReference>
<dbReference type="GO" id="GO:0007059">
    <property type="term" value="P:chromosome segregation"/>
    <property type="evidence" value="ECO:0007669"/>
    <property type="project" value="UniProtKB-KW"/>
</dbReference>
<evidence type="ECO:0000256" key="1">
    <source>
        <dbReference type="ARBA" id="ARBA00006295"/>
    </source>
</evidence>
<dbReference type="EMBL" id="QNBE01000068">
    <property type="protein sequence ID" value="RKX69739.1"/>
    <property type="molecule type" value="Genomic_DNA"/>
</dbReference>
<evidence type="ECO:0000259" key="4">
    <source>
        <dbReference type="SMART" id="SM00470"/>
    </source>
</evidence>
<dbReference type="FunFam" id="1.10.10.2830:FF:000001">
    <property type="entry name" value="Chromosome partitioning protein ParB"/>
    <property type="match status" value="1"/>
</dbReference>